<dbReference type="EMBL" id="JBHRTR010000028">
    <property type="protein sequence ID" value="MFC3228341.1"/>
    <property type="molecule type" value="Genomic_DNA"/>
</dbReference>
<keyword evidence="1" id="KW-0805">Transcription regulation</keyword>
<feature type="domain" description="IclR-ED" evidence="5">
    <location>
        <begin position="61"/>
        <end position="260"/>
    </location>
</feature>
<dbReference type="PANTHER" id="PTHR30136:SF23">
    <property type="entry name" value="DNA-BINDING TRANSCRIPTIONAL ACTIVATOR MHPR"/>
    <property type="match status" value="1"/>
</dbReference>
<dbReference type="InterPro" id="IPR014757">
    <property type="entry name" value="Tscrpt_reg_IclR_C"/>
</dbReference>
<proteinExistence type="predicted"/>
<evidence type="ECO:0000313" key="7">
    <source>
        <dbReference type="Proteomes" id="UP001595528"/>
    </source>
</evidence>
<dbReference type="InterPro" id="IPR029016">
    <property type="entry name" value="GAF-like_dom_sf"/>
</dbReference>
<evidence type="ECO:0000256" key="2">
    <source>
        <dbReference type="ARBA" id="ARBA00023125"/>
    </source>
</evidence>
<organism evidence="6 7">
    <name type="scientific">Marinibaculum pumilum</name>
    <dbReference type="NCBI Taxonomy" id="1766165"/>
    <lineage>
        <taxon>Bacteria</taxon>
        <taxon>Pseudomonadati</taxon>
        <taxon>Pseudomonadota</taxon>
        <taxon>Alphaproteobacteria</taxon>
        <taxon>Rhodospirillales</taxon>
        <taxon>Rhodospirillaceae</taxon>
        <taxon>Marinibaculum</taxon>
    </lineage>
</organism>
<feature type="domain" description="HTH iclR-type" evidence="4">
    <location>
        <begin position="4"/>
        <end position="65"/>
    </location>
</feature>
<dbReference type="Gene3D" id="1.10.10.10">
    <property type="entry name" value="Winged helix-like DNA-binding domain superfamily/Winged helix DNA-binding domain"/>
    <property type="match status" value="1"/>
</dbReference>
<dbReference type="SMART" id="SM00346">
    <property type="entry name" value="HTH_ICLR"/>
    <property type="match status" value="1"/>
</dbReference>
<dbReference type="SUPFAM" id="SSF55781">
    <property type="entry name" value="GAF domain-like"/>
    <property type="match status" value="1"/>
</dbReference>
<keyword evidence="3" id="KW-0804">Transcription</keyword>
<dbReference type="Proteomes" id="UP001595528">
    <property type="component" value="Unassembled WGS sequence"/>
</dbReference>
<protein>
    <submittedName>
        <fullName evidence="6">Helix-turn-helix domain-containing protein</fullName>
    </submittedName>
</protein>
<dbReference type="Pfam" id="PF09339">
    <property type="entry name" value="HTH_IclR"/>
    <property type="match status" value="1"/>
</dbReference>
<evidence type="ECO:0000259" key="5">
    <source>
        <dbReference type="PROSITE" id="PS51078"/>
    </source>
</evidence>
<dbReference type="RefSeq" id="WP_379901362.1">
    <property type="nucleotide sequence ID" value="NZ_JBHRTR010000028.1"/>
</dbReference>
<dbReference type="InterPro" id="IPR036388">
    <property type="entry name" value="WH-like_DNA-bd_sf"/>
</dbReference>
<dbReference type="PROSITE" id="PS51078">
    <property type="entry name" value="ICLR_ED"/>
    <property type="match status" value="1"/>
</dbReference>
<evidence type="ECO:0000313" key="6">
    <source>
        <dbReference type="EMBL" id="MFC3228341.1"/>
    </source>
</evidence>
<keyword evidence="7" id="KW-1185">Reference proteome</keyword>
<reference evidence="7" key="1">
    <citation type="journal article" date="2019" name="Int. J. Syst. Evol. Microbiol.">
        <title>The Global Catalogue of Microorganisms (GCM) 10K type strain sequencing project: providing services to taxonomists for standard genome sequencing and annotation.</title>
        <authorList>
            <consortium name="The Broad Institute Genomics Platform"/>
            <consortium name="The Broad Institute Genome Sequencing Center for Infectious Disease"/>
            <person name="Wu L."/>
            <person name="Ma J."/>
        </authorList>
    </citation>
    <scope>NUCLEOTIDE SEQUENCE [LARGE SCALE GENOMIC DNA]</scope>
    <source>
        <strain evidence="7">KCTC 42964</strain>
    </source>
</reference>
<dbReference type="InterPro" id="IPR005471">
    <property type="entry name" value="Tscrpt_reg_IclR_N"/>
</dbReference>
<gene>
    <name evidence="6" type="ORF">ACFOGJ_13950</name>
</gene>
<dbReference type="Gene3D" id="3.30.450.40">
    <property type="match status" value="1"/>
</dbReference>
<comment type="caution">
    <text evidence="6">The sequence shown here is derived from an EMBL/GenBank/DDBJ whole genome shotgun (WGS) entry which is preliminary data.</text>
</comment>
<dbReference type="PANTHER" id="PTHR30136">
    <property type="entry name" value="HELIX-TURN-HELIX TRANSCRIPTIONAL REGULATOR, ICLR FAMILY"/>
    <property type="match status" value="1"/>
</dbReference>
<evidence type="ECO:0000256" key="3">
    <source>
        <dbReference type="ARBA" id="ARBA00023163"/>
    </source>
</evidence>
<dbReference type="PROSITE" id="PS51077">
    <property type="entry name" value="HTH_ICLR"/>
    <property type="match status" value="1"/>
</dbReference>
<name>A0ABV7L122_9PROT</name>
<accession>A0ABV7L122</accession>
<dbReference type="InterPro" id="IPR050707">
    <property type="entry name" value="HTH_MetabolicPath_Reg"/>
</dbReference>
<evidence type="ECO:0000259" key="4">
    <source>
        <dbReference type="PROSITE" id="PS51077"/>
    </source>
</evidence>
<dbReference type="SUPFAM" id="SSF46785">
    <property type="entry name" value="Winged helix' DNA-binding domain"/>
    <property type="match status" value="1"/>
</dbReference>
<dbReference type="InterPro" id="IPR036390">
    <property type="entry name" value="WH_DNA-bd_sf"/>
</dbReference>
<keyword evidence="2" id="KW-0238">DNA-binding</keyword>
<sequence length="262" mass="28540">MKQVRSLDRGLDLMEVLAREGAQTLAQLHAATGLPKSTIRRLLATLQARRIVRQTVSDGRYRINIAMPAVLGDPLPPLAAAAIDLVVAAATDLTRDVGWPSDIHVPEGVAMRIVDSTRPLSPFHMFTVEANRRVSIFGSAAGLCYLASLPPAAVAALEARTRGDLRWGLARFRMTPANLEAELATTRARGYGRRLPGYVGESPRSDELFAIAVPVRQRERVWGIMTLAWPRAHLPVKEFADRFLAPLQAAAARASTQLGDLL</sequence>
<evidence type="ECO:0000256" key="1">
    <source>
        <dbReference type="ARBA" id="ARBA00023015"/>
    </source>
</evidence>